<comment type="caution">
    <text evidence="6">The sequence shown here is derived from an EMBL/GenBank/DDBJ whole genome shotgun (WGS) entry which is preliminary data.</text>
</comment>
<sequence length="152" mass="17148">MSAKVRKLEEMLAPVIEGLGFVFWGIEYLAQGKHSTVRVYIDHTDGVTVDDCEQVSRQVSGVLDVEDPIGTHYTLEVSSPGMDRPLFRLDQYHDFIGSRLSVRLSAPFEGRRKYEGILRAVEGEDICLVVGEYELQLPFESIESARIVPVFE</sequence>
<dbReference type="OrthoDB" id="9805006at2"/>
<evidence type="ECO:0000256" key="1">
    <source>
        <dbReference type="ARBA" id="ARBA00022490"/>
    </source>
</evidence>
<dbReference type="SUPFAM" id="SSF74942">
    <property type="entry name" value="YhbC-like, C-terminal domain"/>
    <property type="match status" value="1"/>
</dbReference>
<feature type="domain" description="Ribosome maturation factor RimP C-terminal" evidence="5">
    <location>
        <begin position="86"/>
        <end position="151"/>
    </location>
</feature>
<evidence type="ECO:0000313" key="7">
    <source>
        <dbReference type="Proteomes" id="UP000218896"/>
    </source>
</evidence>
<dbReference type="Pfam" id="PF02576">
    <property type="entry name" value="RimP_N"/>
    <property type="match status" value="1"/>
</dbReference>
<keyword evidence="7" id="KW-1185">Reference proteome</keyword>
<dbReference type="HAMAP" id="MF_01077">
    <property type="entry name" value="RimP"/>
    <property type="match status" value="1"/>
</dbReference>
<comment type="function">
    <text evidence="3">Required for maturation of 30S ribosomal subunits.</text>
</comment>
<dbReference type="Proteomes" id="UP000218896">
    <property type="component" value="Unassembled WGS sequence"/>
</dbReference>
<dbReference type="SUPFAM" id="SSF75420">
    <property type="entry name" value="YhbC-like, N-terminal domain"/>
    <property type="match status" value="1"/>
</dbReference>
<organism evidence="6 7">
    <name type="scientific">Halovibrio salipaludis</name>
    <dbReference type="NCBI Taxonomy" id="2032626"/>
    <lineage>
        <taxon>Bacteria</taxon>
        <taxon>Pseudomonadati</taxon>
        <taxon>Pseudomonadota</taxon>
        <taxon>Gammaproteobacteria</taxon>
        <taxon>Oceanospirillales</taxon>
        <taxon>Halomonadaceae</taxon>
        <taxon>Halovibrio</taxon>
    </lineage>
</organism>
<dbReference type="PANTHER" id="PTHR33867">
    <property type="entry name" value="RIBOSOME MATURATION FACTOR RIMP"/>
    <property type="match status" value="1"/>
</dbReference>
<comment type="subcellular location">
    <subcellularLocation>
        <location evidence="3">Cytoplasm</location>
    </subcellularLocation>
</comment>
<evidence type="ECO:0000259" key="5">
    <source>
        <dbReference type="Pfam" id="PF17384"/>
    </source>
</evidence>
<evidence type="ECO:0000313" key="6">
    <source>
        <dbReference type="EMBL" id="PAU77722.1"/>
    </source>
</evidence>
<name>A0A2A2EZE4_9GAMM</name>
<evidence type="ECO:0000256" key="3">
    <source>
        <dbReference type="HAMAP-Rule" id="MF_01077"/>
    </source>
</evidence>
<evidence type="ECO:0000259" key="4">
    <source>
        <dbReference type="Pfam" id="PF02576"/>
    </source>
</evidence>
<dbReference type="Pfam" id="PF17384">
    <property type="entry name" value="DUF150_C"/>
    <property type="match status" value="1"/>
</dbReference>
<protein>
    <recommendedName>
        <fullName evidence="3">Ribosome maturation factor RimP</fullName>
    </recommendedName>
</protein>
<dbReference type="GO" id="GO:0005829">
    <property type="term" value="C:cytosol"/>
    <property type="evidence" value="ECO:0007669"/>
    <property type="project" value="TreeGrafter"/>
</dbReference>
<dbReference type="AlphaFoldDB" id="A0A2A2EZE4"/>
<dbReference type="EMBL" id="NSKD01000009">
    <property type="protein sequence ID" value="PAU77722.1"/>
    <property type="molecule type" value="Genomic_DNA"/>
</dbReference>
<accession>A0A2A2EZE4</accession>
<dbReference type="GO" id="GO:0006412">
    <property type="term" value="P:translation"/>
    <property type="evidence" value="ECO:0007669"/>
    <property type="project" value="TreeGrafter"/>
</dbReference>
<keyword evidence="2 3" id="KW-0690">Ribosome biogenesis</keyword>
<dbReference type="RefSeq" id="WP_095618521.1">
    <property type="nucleotide sequence ID" value="NZ_NSKD01000009.1"/>
</dbReference>
<dbReference type="InterPro" id="IPR028998">
    <property type="entry name" value="RimP_C"/>
</dbReference>
<dbReference type="FunFam" id="3.30.300.70:FF:000001">
    <property type="entry name" value="Ribosome maturation factor RimP"/>
    <property type="match status" value="1"/>
</dbReference>
<dbReference type="InterPro" id="IPR003728">
    <property type="entry name" value="Ribosome_maturation_RimP"/>
</dbReference>
<dbReference type="PANTHER" id="PTHR33867:SF1">
    <property type="entry name" value="RIBOSOME MATURATION FACTOR RIMP"/>
    <property type="match status" value="1"/>
</dbReference>
<dbReference type="CDD" id="cd01734">
    <property type="entry name" value="YlxS_C"/>
    <property type="match status" value="1"/>
</dbReference>
<gene>
    <name evidence="3" type="primary">rimP</name>
    <name evidence="6" type="ORF">CK501_14805</name>
</gene>
<dbReference type="Gene3D" id="2.30.30.180">
    <property type="entry name" value="Ribosome maturation factor RimP, C-terminal domain"/>
    <property type="match status" value="1"/>
</dbReference>
<evidence type="ECO:0000256" key="2">
    <source>
        <dbReference type="ARBA" id="ARBA00022517"/>
    </source>
</evidence>
<dbReference type="Gene3D" id="3.30.300.70">
    <property type="entry name" value="RimP-like superfamily, N-terminal"/>
    <property type="match status" value="1"/>
</dbReference>
<dbReference type="GO" id="GO:0000028">
    <property type="term" value="P:ribosomal small subunit assembly"/>
    <property type="evidence" value="ECO:0007669"/>
    <property type="project" value="TreeGrafter"/>
</dbReference>
<feature type="domain" description="Ribosome maturation factor RimP N-terminal" evidence="4">
    <location>
        <begin position="11"/>
        <end position="83"/>
    </location>
</feature>
<dbReference type="InterPro" id="IPR028989">
    <property type="entry name" value="RimP_N"/>
</dbReference>
<comment type="similarity">
    <text evidence="3">Belongs to the RimP family.</text>
</comment>
<proteinExistence type="inferred from homology"/>
<keyword evidence="1 3" id="KW-0963">Cytoplasm</keyword>
<dbReference type="InterPro" id="IPR036847">
    <property type="entry name" value="RimP_C_sf"/>
</dbReference>
<reference evidence="6 7" key="1">
    <citation type="submission" date="2017-08" db="EMBL/GenBank/DDBJ databases">
        <title>Halovibrio sewagensis sp. nov., isolated from wastewater of high salinity.</title>
        <authorList>
            <person name="Dong X."/>
            <person name="Zhang G."/>
        </authorList>
    </citation>
    <scope>NUCLEOTIDE SEQUENCE [LARGE SCALE GENOMIC DNA]</scope>
    <source>
        <strain evidence="6 7">YL5-2</strain>
    </source>
</reference>
<dbReference type="NCBIfam" id="NF000927">
    <property type="entry name" value="PRK00092.1-1"/>
    <property type="match status" value="1"/>
</dbReference>
<dbReference type="InterPro" id="IPR035956">
    <property type="entry name" value="RimP_N_sf"/>
</dbReference>